<sequence length="75" mass="8367">MALVLYGRGDCALCWHAEEALRHADVVAVPIDVDSDAALETRYGERIPVLRNEDNGTELDWPFDAYAIRKFCATA</sequence>
<dbReference type="InterPro" id="IPR008554">
    <property type="entry name" value="Glutaredoxin-like"/>
</dbReference>
<dbReference type="Pfam" id="PF05768">
    <property type="entry name" value="Glrx-like"/>
    <property type="match status" value="1"/>
</dbReference>
<evidence type="ECO:0000313" key="1">
    <source>
        <dbReference type="EMBL" id="QBB71784.1"/>
    </source>
</evidence>
<evidence type="ECO:0000313" key="2">
    <source>
        <dbReference type="Proteomes" id="UP000291562"/>
    </source>
</evidence>
<dbReference type="KEGG" id="xbc:ELE36_16265"/>
<dbReference type="OrthoDB" id="8537427at2"/>
<protein>
    <submittedName>
        <fullName evidence="1">Glutaredoxin family protein</fullName>
    </submittedName>
</protein>
<accession>A0A411HMT3</accession>
<dbReference type="AlphaFoldDB" id="A0A411HMT3"/>
<dbReference type="Gene3D" id="3.40.30.10">
    <property type="entry name" value="Glutaredoxin"/>
    <property type="match status" value="1"/>
</dbReference>
<name>A0A411HMT3_9GAMM</name>
<keyword evidence="2" id="KW-1185">Reference proteome</keyword>
<proteinExistence type="predicted"/>
<gene>
    <name evidence="1" type="ORF">ELE36_16265</name>
</gene>
<reference evidence="1 2" key="1">
    <citation type="submission" date="2019-01" db="EMBL/GenBank/DDBJ databases">
        <title>Pseudolysobacter antarctica gen. nov., sp. nov., isolated from Fildes Peninsula, Antarctica.</title>
        <authorList>
            <person name="Wei Z."/>
            <person name="Peng F."/>
        </authorList>
    </citation>
    <scope>NUCLEOTIDE SEQUENCE [LARGE SCALE GENOMIC DNA]</scope>
    <source>
        <strain evidence="1 2">AQ6-296</strain>
    </source>
</reference>
<organism evidence="1 2">
    <name type="scientific">Pseudolysobacter antarcticus</name>
    <dbReference type="NCBI Taxonomy" id="2511995"/>
    <lineage>
        <taxon>Bacteria</taxon>
        <taxon>Pseudomonadati</taxon>
        <taxon>Pseudomonadota</taxon>
        <taxon>Gammaproteobacteria</taxon>
        <taxon>Lysobacterales</taxon>
        <taxon>Rhodanobacteraceae</taxon>
        <taxon>Pseudolysobacter</taxon>
    </lineage>
</organism>
<dbReference type="SUPFAM" id="SSF52833">
    <property type="entry name" value="Thioredoxin-like"/>
    <property type="match status" value="1"/>
</dbReference>
<dbReference type="Proteomes" id="UP000291562">
    <property type="component" value="Chromosome"/>
</dbReference>
<dbReference type="RefSeq" id="WP_129835134.1">
    <property type="nucleotide sequence ID" value="NZ_CP035704.1"/>
</dbReference>
<dbReference type="EMBL" id="CP035704">
    <property type="protein sequence ID" value="QBB71784.1"/>
    <property type="molecule type" value="Genomic_DNA"/>
</dbReference>
<dbReference type="InterPro" id="IPR036249">
    <property type="entry name" value="Thioredoxin-like_sf"/>
</dbReference>